<dbReference type="GO" id="GO:0046872">
    <property type="term" value="F:metal ion binding"/>
    <property type="evidence" value="ECO:0007669"/>
    <property type="project" value="UniProtKB-KW"/>
</dbReference>
<dbReference type="SUPFAM" id="SSF53850">
    <property type="entry name" value="Periplasmic binding protein-like II"/>
    <property type="match status" value="1"/>
</dbReference>
<organism evidence="6">
    <name type="scientific">Propionibacterium freudenreichii subsp. freudenreichii</name>
    <dbReference type="NCBI Taxonomy" id="66712"/>
    <lineage>
        <taxon>Bacteria</taxon>
        <taxon>Bacillati</taxon>
        <taxon>Actinomycetota</taxon>
        <taxon>Actinomycetes</taxon>
        <taxon>Propionibacteriales</taxon>
        <taxon>Propionibacteriaceae</taxon>
        <taxon>Propionibacterium</taxon>
    </lineage>
</organism>
<dbReference type="RefSeq" id="WP_044636419.1">
    <property type="nucleotide sequence ID" value="NZ_CP010341.1"/>
</dbReference>
<evidence type="ECO:0000256" key="5">
    <source>
        <dbReference type="SAM" id="SignalP"/>
    </source>
</evidence>
<feature type="binding site" evidence="4">
    <location>
        <position position="45"/>
    </location>
    <ligand>
        <name>molybdate</name>
        <dbReference type="ChEBI" id="CHEBI:36264"/>
    </ligand>
</feature>
<protein>
    <submittedName>
        <fullName evidence="6">Molybdate ABC transporter, periplasmic molybdate-binding protein</fullName>
    </submittedName>
</protein>
<evidence type="ECO:0000256" key="2">
    <source>
        <dbReference type="ARBA" id="ARBA00022723"/>
    </source>
</evidence>
<gene>
    <name evidence="6" type="primary">modA</name>
    <name evidence="6" type="ORF">PFCIRM138_08495</name>
</gene>
<evidence type="ECO:0000256" key="1">
    <source>
        <dbReference type="ARBA" id="ARBA00009175"/>
    </source>
</evidence>
<keyword evidence="4" id="KW-0500">Molybdenum</keyword>
<dbReference type="PANTHER" id="PTHR30632">
    <property type="entry name" value="MOLYBDATE-BINDING PERIPLASMIC PROTEIN"/>
    <property type="match status" value="1"/>
</dbReference>
<evidence type="ECO:0000256" key="3">
    <source>
        <dbReference type="ARBA" id="ARBA00022729"/>
    </source>
</evidence>
<dbReference type="PIRSF" id="PIRSF004846">
    <property type="entry name" value="ModA"/>
    <property type="match status" value="1"/>
</dbReference>
<keyword evidence="2 4" id="KW-0479">Metal-binding</keyword>
<dbReference type="NCBIfam" id="TIGR01256">
    <property type="entry name" value="modA"/>
    <property type="match status" value="1"/>
</dbReference>
<dbReference type="InterPro" id="IPR005950">
    <property type="entry name" value="ModA"/>
</dbReference>
<dbReference type="AlphaFoldDB" id="A0A0B7NZT0"/>
<dbReference type="CDD" id="cd13538">
    <property type="entry name" value="PBP2_ModA_like_1"/>
    <property type="match status" value="1"/>
</dbReference>
<dbReference type="PANTHER" id="PTHR30632:SF0">
    <property type="entry name" value="SULFATE-BINDING PROTEIN"/>
    <property type="match status" value="1"/>
</dbReference>
<dbReference type="InterPro" id="IPR050682">
    <property type="entry name" value="ModA/WtpA"/>
</dbReference>
<feature type="chain" id="PRO_5030004851" evidence="5">
    <location>
        <begin position="23"/>
        <end position="258"/>
    </location>
</feature>
<dbReference type="GeneID" id="61221269"/>
<reference evidence="6" key="1">
    <citation type="submission" date="2014-08" db="EMBL/GenBank/DDBJ databases">
        <authorList>
            <person name="Falentin Helene"/>
        </authorList>
    </citation>
    <scope>NUCLEOTIDE SEQUENCE</scope>
</reference>
<feature type="binding site" evidence="4">
    <location>
        <position position="192"/>
    </location>
    <ligand>
        <name>molybdate</name>
        <dbReference type="ChEBI" id="CHEBI:36264"/>
    </ligand>
</feature>
<dbReference type="Gene3D" id="3.40.190.10">
    <property type="entry name" value="Periplasmic binding protein-like II"/>
    <property type="match status" value="2"/>
</dbReference>
<evidence type="ECO:0000256" key="4">
    <source>
        <dbReference type="PIRSR" id="PIRSR004846-1"/>
    </source>
</evidence>
<name>A0A0B7NZT0_PROFF</name>
<feature type="binding site" evidence="4">
    <location>
        <position position="174"/>
    </location>
    <ligand>
        <name>molybdate</name>
        <dbReference type="ChEBI" id="CHEBI:36264"/>
    </ligand>
</feature>
<keyword evidence="3 5" id="KW-0732">Signal</keyword>
<accession>A0A0B7NZT0</accession>
<dbReference type="EMBL" id="LM676416">
    <property type="protein sequence ID" value="CEP26612.1"/>
    <property type="molecule type" value="Genomic_DNA"/>
</dbReference>
<dbReference type="PROSITE" id="PS51257">
    <property type="entry name" value="PROKAR_LIPOPROTEIN"/>
    <property type="match status" value="1"/>
</dbReference>
<feature type="binding site" evidence="4">
    <location>
        <position position="73"/>
    </location>
    <ligand>
        <name>molybdate</name>
        <dbReference type="ChEBI" id="CHEBI:36264"/>
    </ligand>
</feature>
<evidence type="ECO:0000313" key="6">
    <source>
        <dbReference type="EMBL" id="CEP26612.1"/>
    </source>
</evidence>
<comment type="similarity">
    <text evidence="1">Belongs to the bacterial solute-binding protein ModA family.</text>
</comment>
<feature type="signal peptide" evidence="5">
    <location>
        <begin position="1"/>
        <end position="22"/>
    </location>
</feature>
<dbReference type="GO" id="GO:0030973">
    <property type="term" value="F:molybdate ion binding"/>
    <property type="evidence" value="ECO:0007669"/>
    <property type="project" value="TreeGrafter"/>
</dbReference>
<dbReference type="PATRIC" id="fig|66712.6.peg.2088"/>
<sequence>MRTRPFALVTACLLSLTLAACGSSKGSGGASSSQNATLTVYAAASLTESYDELGKQFEASHPGVKVTFSYAGSQTLVDQLDNGAPADVLATANTSTMAKASDKKLVGQPTTFASNVLTLITPAGNPAHVTGLDSSLDSAKLVICAPAVPCGAATTQLTGLLGVTLHPVSEEDKVTDVRAKVSTGQADAGIVYRTDAMASGDAVDTIPIADADKVVNDYPIATVTASRQQDLAGRFVALVTSPAGRQVLDAHGFSTPGQ</sequence>
<dbReference type="KEGG" id="pfre:RM25_2043"/>
<proteinExistence type="inferred from homology"/>
<dbReference type="GO" id="GO:0015689">
    <property type="term" value="P:molybdate ion transport"/>
    <property type="evidence" value="ECO:0007669"/>
    <property type="project" value="InterPro"/>
</dbReference>
<dbReference type="Pfam" id="PF13531">
    <property type="entry name" value="SBP_bac_11"/>
    <property type="match status" value="1"/>
</dbReference>